<organism evidence="2 3">
    <name type="scientific">Candidatus Brevundimonas colombiensis</name>
    <dbReference type="NCBI Taxonomy" id="3121376"/>
    <lineage>
        <taxon>Bacteria</taxon>
        <taxon>Pseudomonadati</taxon>
        <taxon>Pseudomonadota</taxon>
        <taxon>Alphaproteobacteria</taxon>
        <taxon>Caulobacterales</taxon>
        <taxon>Caulobacteraceae</taxon>
        <taxon>Brevundimonas</taxon>
    </lineage>
</organism>
<accession>A0AAJ5X4V8</accession>
<dbReference type="EMBL" id="CP119326">
    <property type="protein sequence ID" value="WEK40410.1"/>
    <property type="molecule type" value="Genomic_DNA"/>
</dbReference>
<dbReference type="Proteomes" id="UP001213664">
    <property type="component" value="Chromosome"/>
</dbReference>
<gene>
    <name evidence="2" type="ORF">P0Y50_02050</name>
</gene>
<feature type="compositionally biased region" description="Pro residues" evidence="1">
    <location>
        <begin position="74"/>
        <end position="169"/>
    </location>
</feature>
<evidence type="ECO:0000256" key="1">
    <source>
        <dbReference type="SAM" id="MobiDB-lite"/>
    </source>
</evidence>
<protein>
    <recommendedName>
        <fullName evidence="4">TonB C-terminal domain-containing protein</fullName>
    </recommendedName>
</protein>
<dbReference type="Gene3D" id="3.30.1150.10">
    <property type="match status" value="1"/>
</dbReference>
<proteinExistence type="predicted"/>
<name>A0AAJ5X4V8_9CAUL</name>
<evidence type="ECO:0000313" key="3">
    <source>
        <dbReference type="Proteomes" id="UP001213664"/>
    </source>
</evidence>
<evidence type="ECO:0000313" key="2">
    <source>
        <dbReference type="EMBL" id="WEK40410.1"/>
    </source>
</evidence>
<feature type="region of interest" description="Disordered" evidence="1">
    <location>
        <begin position="51"/>
        <end position="208"/>
    </location>
</feature>
<reference evidence="2" key="1">
    <citation type="submission" date="2023-03" db="EMBL/GenBank/DDBJ databases">
        <title>Andean soil-derived lignocellulolytic bacterial consortium as a source of novel taxa and putative plastic-active enzymes.</title>
        <authorList>
            <person name="Diaz-Garcia L."/>
            <person name="Chuvochina M."/>
            <person name="Feuerriegel G."/>
            <person name="Bunk B."/>
            <person name="Sproer C."/>
            <person name="Streit W.R."/>
            <person name="Rodriguez L.M."/>
            <person name="Overmann J."/>
            <person name="Jimenez D.J."/>
        </authorList>
    </citation>
    <scope>NUCLEOTIDE SEQUENCE</scope>
    <source>
        <strain evidence="2">MAG 833</strain>
    </source>
</reference>
<dbReference type="AlphaFoldDB" id="A0AAJ5X4V8"/>
<sequence length="307" mass="32371">MRRPSPAIVGSLALHAGVIALAFVTFSQKVEEEKPLVASVPVTIVSQEVVQAAPADNPQPEPSPDDAATAPVQQPDPVPPTPQPTPPQPRPQPQPQPRPTPPQPQRPTPAPPTKAQPTPRPTPTPAPTPRPTPRPTPPQPRPTPPAPTPSPPTKAQPTPRPATPAPARPAPQRTEPSLDLDALAGPTRPTNNRGRPATGQQGAGAASQATGPQITAIFNQVYPNWILPCDIPGADQLRIQVELTLSADGRITRGPNLINAQSSNVYRAAADGALRALRQTAPFDVPQGFPGGVYRPTFNTERACRNR</sequence>
<dbReference type="PRINTS" id="PR01217">
    <property type="entry name" value="PRICHEXTENSN"/>
</dbReference>
<evidence type="ECO:0008006" key="4">
    <source>
        <dbReference type="Google" id="ProtNLM"/>
    </source>
</evidence>
<feature type="compositionally biased region" description="Low complexity" evidence="1">
    <location>
        <begin position="193"/>
        <end position="208"/>
    </location>
</feature>